<dbReference type="EMBL" id="VUJU01013026">
    <property type="protein sequence ID" value="KAF0706124.1"/>
    <property type="molecule type" value="Genomic_DNA"/>
</dbReference>
<dbReference type="Proteomes" id="UP000478052">
    <property type="component" value="Unassembled WGS sequence"/>
</dbReference>
<evidence type="ECO:0000313" key="1">
    <source>
        <dbReference type="EMBL" id="KAF0706124.1"/>
    </source>
</evidence>
<organism evidence="1 2">
    <name type="scientific">Aphis craccivora</name>
    <name type="common">Cowpea aphid</name>
    <dbReference type="NCBI Taxonomy" id="307492"/>
    <lineage>
        <taxon>Eukaryota</taxon>
        <taxon>Metazoa</taxon>
        <taxon>Ecdysozoa</taxon>
        <taxon>Arthropoda</taxon>
        <taxon>Hexapoda</taxon>
        <taxon>Insecta</taxon>
        <taxon>Pterygota</taxon>
        <taxon>Neoptera</taxon>
        <taxon>Paraneoptera</taxon>
        <taxon>Hemiptera</taxon>
        <taxon>Sternorrhyncha</taxon>
        <taxon>Aphidomorpha</taxon>
        <taxon>Aphidoidea</taxon>
        <taxon>Aphididae</taxon>
        <taxon>Aphidini</taxon>
        <taxon>Aphis</taxon>
        <taxon>Aphis</taxon>
    </lineage>
</organism>
<sequence>METHFKNLHGDGLSKISGVMSYLTNVLKPKIGYLNIPDEVLECLVRTRTMKAISSYRTKRRKIQEEIEILGDLLDVNLSNSLEPQFNIFPGISPIQETITFNKSQINNSASNTFNYSKKKKPSEDARDNVLCNKVLSSNTSINNIIPN</sequence>
<name>A0A6G0VR11_APHCR</name>
<accession>A0A6G0VR11</accession>
<protein>
    <submittedName>
        <fullName evidence="1">Uncharacterized protein</fullName>
    </submittedName>
</protein>
<proteinExistence type="predicted"/>
<evidence type="ECO:0000313" key="2">
    <source>
        <dbReference type="Proteomes" id="UP000478052"/>
    </source>
</evidence>
<comment type="caution">
    <text evidence="1">The sequence shown here is derived from an EMBL/GenBank/DDBJ whole genome shotgun (WGS) entry which is preliminary data.</text>
</comment>
<keyword evidence="2" id="KW-1185">Reference proteome</keyword>
<dbReference type="AlphaFoldDB" id="A0A6G0VR11"/>
<gene>
    <name evidence="1" type="ORF">FWK35_00033505</name>
</gene>
<feature type="non-terminal residue" evidence="1">
    <location>
        <position position="148"/>
    </location>
</feature>
<reference evidence="1 2" key="1">
    <citation type="submission" date="2019-08" db="EMBL/GenBank/DDBJ databases">
        <title>Whole genome of Aphis craccivora.</title>
        <authorList>
            <person name="Voronova N.V."/>
            <person name="Shulinski R.S."/>
            <person name="Bandarenka Y.V."/>
            <person name="Zhorov D.G."/>
            <person name="Warner D."/>
        </authorList>
    </citation>
    <scope>NUCLEOTIDE SEQUENCE [LARGE SCALE GENOMIC DNA]</scope>
    <source>
        <strain evidence="1">180601</strain>
        <tissue evidence="1">Whole Body</tissue>
    </source>
</reference>